<sequence>MPRVPRMVVTDSGQKAAYHVISRTALDGLPFGKVEKDELVRIIQIFSTIYCVEVLGFAIMGNHFHLLIEVSPGDMISDDEVRKRFQRLYGRNTEFSEGRLEEYRERFCSLSAYVKDIKQRFSCFYNKRKKRKGTLWGERFKSVIVEQGNTLIHCLAYIDLNAVRAGIVKRPEEYRWCSIGHRFQTGNRDGFLSPDLGIPDVSEDDPSAKLKTYRKYLYHLGAIEKRGKASIPQEILDEETAESFEVNRARRFRYRTRYFTDSGIIGSRTFVETHYNTFKDLFRATREKVPKRVKGIEGMYSLKRLGEA</sequence>
<dbReference type="STRING" id="419481.SAMN05216233_102228"/>
<keyword evidence="3" id="KW-1185">Reference proteome</keyword>
<dbReference type="EMBL" id="FMUX01000002">
    <property type="protein sequence ID" value="SCX94341.1"/>
    <property type="molecule type" value="Genomic_DNA"/>
</dbReference>
<protein>
    <submittedName>
        <fullName evidence="2">REP element-mobilizing transposase RayT</fullName>
    </submittedName>
</protein>
<dbReference type="InterPro" id="IPR036515">
    <property type="entry name" value="Transposase_17_sf"/>
</dbReference>
<gene>
    <name evidence="2" type="ORF">SAMN05216233_102228</name>
</gene>
<dbReference type="PANTHER" id="PTHR34322:SF2">
    <property type="entry name" value="TRANSPOSASE IS200-LIKE DOMAIN-CONTAINING PROTEIN"/>
    <property type="match status" value="1"/>
</dbReference>
<dbReference type="GO" id="GO:0003677">
    <property type="term" value="F:DNA binding"/>
    <property type="evidence" value="ECO:0007669"/>
    <property type="project" value="InterPro"/>
</dbReference>
<organism evidence="2 3">
    <name type="scientific">Desulfoluna spongiiphila</name>
    <dbReference type="NCBI Taxonomy" id="419481"/>
    <lineage>
        <taxon>Bacteria</taxon>
        <taxon>Pseudomonadati</taxon>
        <taxon>Thermodesulfobacteriota</taxon>
        <taxon>Desulfobacteria</taxon>
        <taxon>Desulfobacterales</taxon>
        <taxon>Desulfolunaceae</taxon>
        <taxon>Desulfoluna</taxon>
    </lineage>
</organism>
<dbReference type="Proteomes" id="UP000198870">
    <property type="component" value="Unassembled WGS sequence"/>
</dbReference>
<evidence type="ECO:0000313" key="3">
    <source>
        <dbReference type="Proteomes" id="UP000198870"/>
    </source>
</evidence>
<dbReference type="Gene3D" id="3.30.70.1290">
    <property type="entry name" value="Transposase IS200-like"/>
    <property type="match status" value="1"/>
</dbReference>
<dbReference type="OrthoDB" id="5417118at2"/>
<evidence type="ECO:0000313" key="2">
    <source>
        <dbReference type="EMBL" id="SCX94341.1"/>
    </source>
</evidence>
<evidence type="ECO:0000259" key="1">
    <source>
        <dbReference type="SMART" id="SM01321"/>
    </source>
</evidence>
<dbReference type="RefSeq" id="WP_139163826.1">
    <property type="nucleotide sequence ID" value="NZ_FMUX01000002.1"/>
</dbReference>
<dbReference type="AlphaFoldDB" id="A0A1G5BW20"/>
<name>A0A1G5BW20_9BACT</name>
<proteinExistence type="predicted"/>
<dbReference type="InterPro" id="IPR002686">
    <property type="entry name" value="Transposase_17"/>
</dbReference>
<dbReference type="GO" id="GO:0004803">
    <property type="term" value="F:transposase activity"/>
    <property type="evidence" value="ECO:0007669"/>
    <property type="project" value="InterPro"/>
</dbReference>
<dbReference type="GO" id="GO:0006313">
    <property type="term" value="P:DNA transposition"/>
    <property type="evidence" value="ECO:0007669"/>
    <property type="project" value="InterPro"/>
</dbReference>
<accession>A0A1G5BW20</accession>
<dbReference type="SUPFAM" id="SSF143422">
    <property type="entry name" value="Transposase IS200-like"/>
    <property type="match status" value="1"/>
</dbReference>
<dbReference type="PANTHER" id="PTHR34322">
    <property type="entry name" value="TRANSPOSASE, Y1_TNP DOMAIN-CONTAINING"/>
    <property type="match status" value="1"/>
</dbReference>
<reference evidence="2 3" key="1">
    <citation type="submission" date="2016-10" db="EMBL/GenBank/DDBJ databases">
        <authorList>
            <person name="de Groot N.N."/>
        </authorList>
    </citation>
    <scope>NUCLEOTIDE SEQUENCE [LARGE SCALE GENOMIC DNA]</scope>
    <source>
        <strain evidence="2 3">AA1</strain>
    </source>
</reference>
<dbReference type="SMART" id="SM01321">
    <property type="entry name" value="Y1_Tnp"/>
    <property type="match status" value="1"/>
</dbReference>
<feature type="domain" description="Transposase IS200-like" evidence="1">
    <location>
        <begin position="13"/>
        <end position="161"/>
    </location>
</feature>